<keyword evidence="2 5" id="KW-0547">Nucleotide-binding</keyword>
<sequence>MNKRKIEGAIWFAAGLILVLLLGNKSSMLSDNAGENIFSLILSGITLFFGKMTWFIAVMAILYGIILFFYEKIGIDITQGKIAALIGLFLSWGMVLVRGSVVKGKPLADNFTEAGRQLLEIGFSRESGGILGALLSMPFYKVLHSQGMFIVLIILVIIFVIWLIKDLIELGYEVFKEIIKYYKSDDYKEKKRKLAAKKYAENLKKTDYKRYQREMLKAKIVESRREKLSFEIAKKPKDNFLQKTEVYSKEELAEKEKEWIEIFEEKEKNKSSENLKNNENESTDKIKENELKKTTETTEGTKQEEVSEKPEIKEQEEEKLDSEKETSDNLSDSKEEVSVENENKKENDSQVEKEVDKRGPKLEIVTPLRREEISKRYNSENIDPNFQQFPKLEAFENKEVKEKELEDELKKVNAMFDNNQGYDDVVKKSIEEIFKSKPMDLKRKQEIEKSIRENVRHLENVLKEFGVEAKVVNYEYGPTITRYEIVIPKGIKVSKVTGLSDDIAMNLAAESIRIEAPIPGKNTIGIETPNKIKEPVHFSNIIKNKELDKGELRVILGKDIVGRDKFIDIAKMPHLLIAGQTGSGKSVAVNTLISTLISKKSEKEVKFIMVDPKMVELMPYNDIPHLLVPVIIDPQQAAIALRWAVNEMENRYKQLMENGVRNIKTYNGLSFVEKMPYIVIIIDELADLMMVASGSVEESIARIAQKARAVGIHLVVATQRPSTDVITGMIKANLPSRISFALRSQIDSRTILDTAGAEKLLGQGDMLLLANGSSKLERIQGAYISDEEVKNLTDTLKSSKKVKYRNEILEEIQEETIDIDPFFENAVNIIKQENKVSISLLQRKLKVGFNRASRIYEQLKEHGVISYDDQIITDNLDEIN</sequence>
<accession>A0ABV4S750</accession>
<dbReference type="Pfam" id="PF01580">
    <property type="entry name" value="FtsK_SpoIIIE"/>
    <property type="match status" value="1"/>
</dbReference>
<dbReference type="Pfam" id="PF17854">
    <property type="entry name" value="FtsK_alpha"/>
    <property type="match status" value="1"/>
</dbReference>
<dbReference type="Gene3D" id="3.40.50.300">
    <property type="entry name" value="P-loop containing nucleotide triphosphate hydrolases"/>
    <property type="match status" value="1"/>
</dbReference>
<evidence type="ECO:0000256" key="3">
    <source>
        <dbReference type="ARBA" id="ARBA00022840"/>
    </source>
</evidence>
<dbReference type="Proteomes" id="UP001571581">
    <property type="component" value="Unassembled WGS sequence"/>
</dbReference>
<reference evidence="9 10" key="1">
    <citation type="submission" date="2024-07" db="EMBL/GenBank/DDBJ databases">
        <authorList>
            <person name="Li X.-J."/>
            <person name="Wang X."/>
        </authorList>
    </citation>
    <scope>NUCLEOTIDE SEQUENCE [LARGE SCALE GENOMIC DNA]</scope>
    <source>
        <strain evidence="9 10">DSM 23441</strain>
    </source>
</reference>
<organism evidence="9 10">
    <name type="scientific">Leptotrichia hongkongensis</name>
    <dbReference type="NCBI Taxonomy" id="554406"/>
    <lineage>
        <taxon>Bacteria</taxon>
        <taxon>Fusobacteriati</taxon>
        <taxon>Fusobacteriota</taxon>
        <taxon>Fusobacteriia</taxon>
        <taxon>Fusobacteriales</taxon>
        <taxon>Leptotrichiaceae</taxon>
        <taxon>Leptotrichia</taxon>
    </lineage>
</organism>
<comment type="caution">
    <text evidence="9">The sequence shown here is derived from an EMBL/GenBank/DDBJ whole genome shotgun (WGS) entry which is preliminary data.</text>
</comment>
<keyword evidence="7" id="KW-0812">Transmembrane</keyword>
<dbReference type="Pfam" id="PF09397">
    <property type="entry name" value="FtsK_gamma"/>
    <property type="match status" value="1"/>
</dbReference>
<keyword evidence="4" id="KW-0238">DNA-binding</keyword>
<dbReference type="EMBL" id="JBGORW010000010">
    <property type="protein sequence ID" value="MFA3800190.1"/>
    <property type="molecule type" value="Genomic_DNA"/>
</dbReference>
<evidence type="ECO:0000256" key="1">
    <source>
        <dbReference type="ARBA" id="ARBA00006474"/>
    </source>
</evidence>
<feature type="compositionally biased region" description="Basic and acidic residues" evidence="6">
    <location>
        <begin position="321"/>
        <end position="359"/>
    </location>
</feature>
<dbReference type="InterPro" id="IPR036390">
    <property type="entry name" value="WH_DNA-bd_sf"/>
</dbReference>
<dbReference type="InterPro" id="IPR041027">
    <property type="entry name" value="FtsK_alpha"/>
</dbReference>
<feature type="domain" description="FtsK" evidence="8">
    <location>
        <begin position="562"/>
        <end position="749"/>
    </location>
</feature>
<evidence type="ECO:0000259" key="8">
    <source>
        <dbReference type="PROSITE" id="PS50901"/>
    </source>
</evidence>
<evidence type="ECO:0000256" key="5">
    <source>
        <dbReference type="PROSITE-ProRule" id="PRU00289"/>
    </source>
</evidence>
<dbReference type="PANTHER" id="PTHR22683:SF41">
    <property type="entry name" value="DNA TRANSLOCASE FTSK"/>
    <property type="match status" value="1"/>
</dbReference>
<feature type="transmembrane region" description="Helical" evidence="7">
    <location>
        <begin position="40"/>
        <end position="70"/>
    </location>
</feature>
<dbReference type="RefSeq" id="WP_372583343.1">
    <property type="nucleotide sequence ID" value="NZ_JBGORW010000010.1"/>
</dbReference>
<dbReference type="InterPro" id="IPR002543">
    <property type="entry name" value="FtsK_dom"/>
</dbReference>
<name>A0ABV4S750_9FUSO</name>
<evidence type="ECO:0000256" key="7">
    <source>
        <dbReference type="SAM" id="Phobius"/>
    </source>
</evidence>
<feature type="transmembrane region" description="Helical" evidence="7">
    <location>
        <begin position="147"/>
        <end position="164"/>
    </location>
</feature>
<evidence type="ECO:0000256" key="2">
    <source>
        <dbReference type="ARBA" id="ARBA00022741"/>
    </source>
</evidence>
<dbReference type="InterPro" id="IPR003593">
    <property type="entry name" value="AAA+_ATPase"/>
</dbReference>
<dbReference type="SUPFAM" id="SSF52540">
    <property type="entry name" value="P-loop containing nucleoside triphosphate hydrolases"/>
    <property type="match status" value="1"/>
</dbReference>
<keyword evidence="7" id="KW-0472">Membrane</keyword>
<dbReference type="SMART" id="SM00382">
    <property type="entry name" value="AAA"/>
    <property type="match status" value="1"/>
</dbReference>
<comment type="similarity">
    <text evidence="1">Belongs to the FtsK/SpoIIIE/SftA family.</text>
</comment>
<dbReference type="PANTHER" id="PTHR22683">
    <property type="entry name" value="SPORULATION PROTEIN RELATED"/>
    <property type="match status" value="1"/>
</dbReference>
<feature type="compositionally biased region" description="Basic and acidic residues" evidence="6">
    <location>
        <begin position="268"/>
        <end position="313"/>
    </location>
</feature>
<dbReference type="PROSITE" id="PS50901">
    <property type="entry name" value="FTSK"/>
    <property type="match status" value="1"/>
</dbReference>
<gene>
    <name evidence="9" type="ORF">ACEG17_08315</name>
</gene>
<feature type="binding site" evidence="5">
    <location>
        <begin position="579"/>
        <end position="586"/>
    </location>
    <ligand>
        <name>ATP</name>
        <dbReference type="ChEBI" id="CHEBI:30616"/>
    </ligand>
</feature>
<feature type="region of interest" description="Disordered" evidence="6">
    <location>
        <begin position="268"/>
        <end position="359"/>
    </location>
</feature>
<dbReference type="SUPFAM" id="SSF46785">
    <property type="entry name" value="Winged helix' DNA-binding domain"/>
    <property type="match status" value="1"/>
</dbReference>
<dbReference type="Gene3D" id="1.10.10.10">
    <property type="entry name" value="Winged helix-like DNA-binding domain superfamily/Winged helix DNA-binding domain"/>
    <property type="match status" value="1"/>
</dbReference>
<feature type="transmembrane region" description="Helical" evidence="7">
    <location>
        <begin position="121"/>
        <end position="140"/>
    </location>
</feature>
<dbReference type="InterPro" id="IPR018541">
    <property type="entry name" value="Ftsk_gamma"/>
</dbReference>
<protein>
    <submittedName>
        <fullName evidence="9">DNA translocase FtsK</fullName>
    </submittedName>
</protein>
<keyword evidence="10" id="KW-1185">Reference proteome</keyword>
<dbReference type="CDD" id="cd01127">
    <property type="entry name" value="TrwB_TraG_TraD_VirD4"/>
    <property type="match status" value="1"/>
</dbReference>
<evidence type="ECO:0000256" key="4">
    <source>
        <dbReference type="ARBA" id="ARBA00023125"/>
    </source>
</evidence>
<dbReference type="InterPro" id="IPR027417">
    <property type="entry name" value="P-loop_NTPase"/>
</dbReference>
<dbReference type="InterPro" id="IPR036388">
    <property type="entry name" value="WH-like_DNA-bd_sf"/>
</dbReference>
<evidence type="ECO:0000313" key="10">
    <source>
        <dbReference type="Proteomes" id="UP001571581"/>
    </source>
</evidence>
<dbReference type="SMART" id="SM00843">
    <property type="entry name" value="Ftsk_gamma"/>
    <property type="match status" value="1"/>
</dbReference>
<keyword evidence="3 5" id="KW-0067">ATP-binding</keyword>
<dbReference type="Gene3D" id="3.30.980.40">
    <property type="match status" value="1"/>
</dbReference>
<proteinExistence type="inferred from homology"/>
<evidence type="ECO:0000313" key="9">
    <source>
        <dbReference type="EMBL" id="MFA3800190.1"/>
    </source>
</evidence>
<feature type="transmembrane region" description="Helical" evidence="7">
    <location>
        <begin position="82"/>
        <end position="101"/>
    </location>
</feature>
<dbReference type="InterPro" id="IPR050206">
    <property type="entry name" value="FtsK/SpoIIIE/SftA"/>
</dbReference>
<keyword evidence="7" id="KW-1133">Transmembrane helix</keyword>
<evidence type="ECO:0000256" key="6">
    <source>
        <dbReference type="SAM" id="MobiDB-lite"/>
    </source>
</evidence>